<evidence type="ECO:0000256" key="3">
    <source>
        <dbReference type="ARBA" id="ARBA00005798"/>
    </source>
</evidence>
<gene>
    <name evidence="9" type="ORF">BRENAR_LOCUS4352</name>
</gene>
<dbReference type="GO" id="GO:0031505">
    <property type="term" value="P:fungal-type cell wall organization"/>
    <property type="evidence" value="ECO:0007669"/>
    <property type="project" value="TreeGrafter"/>
</dbReference>
<dbReference type="Proteomes" id="UP000290900">
    <property type="component" value="Unassembled WGS sequence"/>
</dbReference>
<dbReference type="SUPFAM" id="SSF52058">
    <property type="entry name" value="L domain-like"/>
    <property type="match status" value="1"/>
</dbReference>
<dbReference type="PANTHER" id="PTHR31018">
    <property type="entry name" value="SPORULATION-SPECIFIC PROTEIN-RELATED"/>
    <property type="match status" value="1"/>
</dbReference>
<dbReference type="FunCoup" id="A0A448YRT4">
    <property type="interactions" value="60"/>
</dbReference>
<evidence type="ECO:0000256" key="5">
    <source>
        <dbReference type="ARBA" id="ARBA00022525"/>
    </source>
</evidence>
<dbReference type="InParanoid" id="A0A448YRT4"/>
<dbReference type="InterPro" id="IPR036941">
    <property type="entry name" value="Rcpt_L-dom_sf"/>
</dbReference>
<keyword evidence="4" id="KW-0134">Cell wall</keyword>
<evidence type="ECO:0000313" key="10">
    <source>
        <dbReference type="Proteomes" id="UP000290900"/>
    </source>
</evidence>
<dbReference type="PANTHER" id="PTHR31018:SF3">
    <property type="entry name" value="RECEPTOR PROTEIN-TYROSINE KINASE"/>
    <property type="match status" value="1"/>
</dbReference>
<dbReference type="STRING" id="13370.A0A448YRT4"/>
<organism evidence="9 10">
    <name type="scientific">Brettanomyces naardenensis</name>
    <name type="common">Yeast</name>
    <dbReference type="NCBI Taxonomy" id="13370"/>
    <lineage>
        <taxon>Eukaryota</taxon>
        <taxon>Fungi</taxon>
        <taxon>Dikarya</taxon>
        <taxon>Ascomycota</taxon>
        <taxon>Saccharomycotina</taxon>
        <taxon>Pichiomycetes</taxon>
        <taxon>Pichiales</taxon>
        <taxon>Pichiaceae</taxon>
        <taxon>Brettanomyces</taxon>
    </lineage>
</organism>
<evidence type="ECO:0000256" key="4">
    <source>
        <dbReference type="ARBA" id="ARBA00022512"/>
    </source>
</evidence>
<keyword evidence="7" id="KW-0325">Glycoprotein</keyword>
<dbReference type="InterPro" id="IPR051648">
    <property type="entry name" value="CWI-Assembly_Regulator"/>
</dbReference>
<keyword evidence="6" id="KW-0732">Signal</keyword>
<evidence type="ECO:0000313" key="9">
    <source>
        <dbReference type="EMBL" id="VEU23623.1"/>
    </source>
</evidence>
<accession>A0A448YRT4</accession>
<name>A0A448YRT4_BRENA</name>
<comment type="subcellular location">
    <subcellularLocation>
        <location evidence="2">Cell membrane</location>
        <topology evidence="2">Lipid-anchor</topology>
        <topology evidence="2">GPI-anchor</topology>
    </subcellularLocation>
    <subcellularLocation>
        <location evidence="1">Secreted</location>
        <location evidence="1">Cell wall</location>
    </subcellularLocation>
</comment>
<dbReference type="GO" id="GO:0009986">
    <property type="term" value="C:cell surface"/>
    <property type="evidence" value="ECO:0007669"/>
    <property type="project" value="TreeGrafter"/>
</dbReference>
<feature type="region of interest" description="Disordered" evidence="8">
    <location>
        <begin position="218"/>
        <end position="245"/>
    </location>
</feature>
<comment type="similarity">
    <text evidence="3">Belongs to the SPS2 family.</text>
</comment>
<dbReference type="EMBL" id="CAACVR010000050">
    <property type="protein sequence ID" value="VEU23623.1"/>
    <property type="molecule type" value="Genomic_DNA"/>
</dbReference>
<sequence>MSDTSLTGFGGFNVDTLKTLKIDNNRFLERIDSSVKEISGDLIIAANARNLKVSLPELKWVKTAMIKDTEEVNLDELQVVQSSAEFIENHFRDLKLPKLKSTGTTLSLIDNKRLERAEFPSLVEVGGGLMVINNDKLNQIDFFSQLKSVGGAIELEGDIDENKFKQLKVVKGSAIMKSSSNKFDCKDWVDNEVSSVVRGGKIECGSGDSEFTEVIHLDESGERTSRSTGRNSAKTSKNGSSIIDSSGVGGNSDMLSLGMALVVVAGIVIG</sequence>
<dbReference type="OrthoDB" id="536881at2759"/>
<proteinExistence type="inferred from homology"/>
<reference evidence="9 10" key="1">
    <citation type="submission" date="2018-12" db="EMBL/GenBank/DDBJ databases">
        <authorList>
            <person name="Tiukova I."/>
            <person name="Dainat J."/>
        </authorList>
    </citation>
    <scope>NUCLEOTIDE SEQUENCE [LARGE SCALE GENOMIC DNA]</scope>
</reference>
<dbReference type="Gene3D" id="3.80.20.20">
    <property type="entry name" value="Receptor L-domain"/>
    <property type="match status" value="1"/>
</dbReference>
<evidence type="ECO:0000256" key="2">
    <source>
        <dbReference type="ARBA" id="ARBA00004609"/>
    </source>
</evidence>
<dbReference type="AlphaFoldDB" id="A0A448YRT4"/>
<keyword evidence="10" id="KW-1185">Reference proteome</keyword>
<evidence type="ECO:0000256" key="8">
    <source>
        <dbReference type="SAM" id="MobiDB-lite"/>
    </source>
</evidence>
<dbReference type="GO" id="GO:0009277">
    <property type="term" value="C:fungal-type cell wall"/>
    <property type="evidence" value="ECO:0007669"/>
    <property type="project" value="TreeGrafter"/>
</dbReference>
<evidence type="ECO:0000256" key="7">
    <source>
        <dbReference type="ARBA" id="ARBA00023180"/>
    </source>
</evidence>
<feature type="compositionally biased region" description="Polar residues" evidence="8">
    <location>
        <begin position="226"/>
        <end position="237"/>
    </location>
</feature>
<evidence type="ECO:0000256" key="6">
    <source>
        <dbReference type="ARBA" id="ARBA00022729"/>
    </source>
</evidence>
<dbReference type="GO" id="GO:0005886">
    <property type="term" value="C:plasma membrane"/>
    <property type="evidence" value="ECO:0007669"/>
    <property type="project" value="UniProtKB-SubCell"/>
</dbReference>
<protein>
    <submittedName>
        <fullName evidence="9">DEKNAAC104786</fullName>
    </submittedName>
</protein>
<evidence type="ECO:0000256" key="1">
    <source>
        <dbReference type="ARBA" id="ARBA00004191"/>
    </source>
</evidence>
<keyword evidence="5" id="KW-0964">Secreted</keyword>